<feature type="chain" id="PRO_5015764983" evidence="2">
    <location>
        <begin position="22"/>
        <end position="302"/>
    </location>
</feature>
<dbReference type="NCBIfam" id="TIGR03523">
    <property type="entry name" value="GldN"/>
    <property type="match status" value="1"/>
</dbReference>
<keyword evidence="4" id="KW-1185">Reference proteome</keyword>
<dbReference type="RefSeq" id="WP_104419826.1">
    <property type="nucleotide sequence ID" value="NZ_PTJC01000006.1"/>
</dbReference>
<dbReference type="InterPro" id="IPR019847">
    <property type="entry name" value="Gliding_motility_assoc_GldN"/>
</dbReference>
<dbReference type="AlphaFoldDB" id="A0A2S6I2L2"/>
<feature type="signal peptide" evidence="2">
    <location>
        <begin position="1"/>
        <end position="21"/>
    </location>
</feature>
<dbReference type="OrthoDB" id="1141916at2"/>
<feature type="compositionally biased region" description="Polar residues" evidence="1">
    <location>
        <begin position="22"/>
        <end position="35"/>
    </location>
</feature>
<evidence type="ECO:0000256" key="2">
    <source>
        <dbReference type="SAM" id="SignalP"/>
    </source>
</evidence>
<protein>
    <submittedName>
        <fullName evidence="3">Protein involved in gliding motility GldN</fullName>
    </submittedName>
</protein>
<comment type="caution">
    <text evidence="3">The sequence shown here is derived from an EMBL/GenBank/DDBJ whole genome shotgun (WGS) entry which is preliminary data.</text>
</comment>
<organism evidence="3 4">
    <name type="scientific">Neolewinella xylanilytica</name>
    <dbReference type="NCBI Taxonomy" id="1514080"/>
    <lineage>
        <taxon>Bacteria</taxon>
        <taxon>Pseudomonadati</taxon>
        <taxon>Bacteroidota</taxon>
        <taxon>Saprospiria</taxon>
        <taxon>Saprospirales</taxon>
        <taxon>Lewinellaceae</taxon>
        <taxon>Neolewinella</taxon>
    </lineage>
</organism>
<evidence type="ECO:0000313" key="3">
    <source>
        <dbReference type="EMBL" id="PPK85321.1"/>
    </source>
</evidence>
<dbReference type="EMBL" id="PTJC01000006">
    <property type="protein sequence ID" value="PPK85321.1"/>
    <property type="molecule type" value="Genomic_DNA"/>
</dbReference>
<accession>A0A2S6I2L2</accession>
<gene>
    <name evidence="3" type="ORF">CLV84_2216</name>
</gene>
<name>A0A2S6I2L2_9BACT</name>
<dbReference type="Proteomes" id="UP000237662">
    <property type="component" value="Unassembled WGS sequence"/>
</dbReference>
<evidence type="ECO:0000256" key="1">
    <source>
        <dbReference type="SAM" id="MobiDB-lite"/>
    </source>
</evidence>
<reference evidence="3 4" key="1">
    <citation type="submission" date="2018-02" db="EMBL/GenBank/DDBJ databases">
        <title>Genomic Encyclopedia of Archaeal and Bacterial Type Strains, Phase II (KMG-II): from individual species to whole genera.</title>
        <authorList>
            <person name="Goeker M."/>
        </authorList>
    </citation>
    <scope>NUCLEOTIDE SEQUENCE [LARGE SCALE GENOMIC DNA]</scope>
    <source>
        <strain evidence="3 4">DSM 29526</strain>
    </source>
</reference>
<evidence type="ECO:0000313" key="4">
    <source>
        <dbReference type="Proteomes" id="UP000237662"/>
    </source>
</evidence>
<sequence length="302" mass="35144">MKAAYNLVLLCLLAVSTVASAQTPNNPEQQPNSFTLPGAGEDNPLMQDGEFEPPMNDIVESQSIRERRVLPYENLREADIMWKRRIWRVIDVQEKINLPFINPQRPLITILLEAAQAGDLRVFDPIGGDNFSMLMDQRTLTSMAGGIDSVRVLDPETYEEKIVLQERLFDPTSVKRYRIQEMWFFDKESSTMKVRILGIAPMIQETTESAGRTIERPMFWIYYPEARQLLANESAFAYGNDAANRSWEDVFEYRFFNSYITKASNVLDERIDRPERSGREQLLDSERIKQEIFNYEQDLWSY</sequence>
<dbReference type="Pfam" id="PF19841">
    <property type="entry name" value="GldN"/>
    <property type="match status" value="1"/>
</dbReference>
<keyword evidence="2" id="KW-0732">Signal</keyword>
<feature type="region of interest" description="Disordered" evidence="1">
    <location>
        <begin position="22"/>
        <end position="55"/>
    </location>
</feature>
<proteinExistence type="predicted"/>